<comment type="caution">
    <text evidence="2">The sequence shown here is derived from an EMBL/GenBank/DDBJ whole genome shotgun (WGS) entry which is preliminary data.</text>
</comment>
<dbReference type="Proteomes" id="UP000593567">
    <property type="component" value="Unassembled WGS sequence"/>
</dbReference>
<keyword evidence="3" id="KW-1185">Reference proteome</keyword>
<gene>
    <name evidence="2" type="ORF">EB796_018608</name>
</gene>
<sequence>MTADNGQLKDSQNLASTQQIYTDPSSVQEQLNTKSYLLVAALFVTNELIDLPTKPLIEVIDHSNCTRELNKLMHLYHAVLLCHFVYYHFIINTIAWKLKS</sequence>
<keyword evidence="1" id="KW-0812">Transmembrane</keyword>
<evidence type="ECO:0000313" key="2">
    <source>
        <dbReference type="EMBL" id="KAF6023070.1"/>
    </source>
</evidence>
<keyword evidence="1" id="KW-1133">Transmembrane helix</keyword>
<evidence type="ECO:0000256" key="1">
    <source>
        <dbReference type="SAM" id="Phobius"/>
    </source>
</evidence>
<dbReference type="EMBL" id="VXIV02002765">
    <property type="protein sequence ID" value="KAF6023070.1"/>
    <property type="molecule type" value="Genomic_DNA"/>
</dbReference>
<keyword evidence="1" id="KW-0472">Membrane</keyword>
<evidence type="ECO:0000313" key="3">
    <source>
        <dbReference type="Proteomes" id="UP000593567"/>
    </source>
</evidence>
<organism evidence="2 3">
    <name type="scientific">Bugula neritina</name>
    <name type="common">Brown bryozoan</name>
    <name type="synonym">Sertularia neritina</name>
    <dbReference type="NCBI Taxonomy" id="10212"/>
    <lineage>
        <taxon>Eukaryota</taxon>
        <taxon>Metazoa</taxon>
        <taxon>Spiralia</taxon>
        <taxon>Lophotrochozoa</taxon>
        <taxon>Bryozoa</taxon>
        <taxon>Gymnolaemata</taxon>
        <taxon>Cheilostomatida</taxon>
        <taxon>Flustrina</taxon>
        <taxon>Buguloidea</taxon>
        <taxon>Bugulidae</taxon>
        <taxon>Bugula</taxon>
    </lineage>
</organism>
<dbReference type="AlphaFoldDB" id="A0A7J7JA19"/>
<reference evidence="2" key="1">
    <citation type="submission" date="2020-06" db="EMBL/GenBank/DDBJ databases">
        <title>Draft genome of Bugula neritina, a colonial animal packing powerful symbionts and potential medicines.</title>
        <authorList>
            <person name="Rayko M."/>
        </authorList>
    </citation>
    <scope>NUCLEOTIDE SEQUENCE [LARGE SCALE GENOMIC DNA]</scope>
    <source>
        <strain evidence="2">Kwan_BN1</strain>
    </source>
</reference>
<proteinExistence type="predicted"/>
<accession>A0A7J7JA19</accession>
<protein>
    <submittedName>
        <fullName evidence="2">Uncharacterized protein</fullName>
    </submittedName>
</protein>
<name>A0A7J7JA19_BUGNE</name>
<feature type="transmembrane region" description="Helical" evidence="1">
    <location>
        <begin position="75"/>
        <end position="96"/>
    </location>
</feature>